<dbReference type="CDD" id="cd17316">
    <property type="entry name" value="MFS_SV2_like"/>
    <property type="match status" value="1"/>
</dbReference>
<dbReference type="GO" id="GO:0005886">
    <property type="term" value="C:plasma membrane"/>
    <property type="evidence" value="ECO:0007669"/>
    <property type="project" value="UniProtKB-SubCell"/>
</dbReference>
<dbReference type="InterPro" id="IPR011701">
    <property type="entry name" value="MFS"/>
</dbReference>
<evidence type="ECO:0000259" key="7">
    <source>
        <dbReference type="PROSITE" id="PS50850"/>
    </source>
</evidence>
<dbReference type="RefSeq" id="WP_103264353.1">
    <property type="nucleotide sequence ID" value="NZ_CABMLE010000002.1"/>
</dbReference>
<protein>
    <recommendedName>
        <fullName evidence="7">Major facilitator superfamily (MFS) profile domain-containing protein</fullName>
    </recommendedName>
</protein>
<dbReference type="Pfam" id="PF07690">
    <property type="entry name" value="MFS_1"/>
    <property type="match status" value="1"/>
</dbReference>
<feature type="transmembrane region" description="Helical" evidence="6">
    <location>
        <begin position="29"/>
        <end position="53"/>
    </location>
</feature>
<comment type="subcellular location">
    <subcellularLocation>
        <location evidence="1">Cell membrane</location>
        <topology evidence="1">Multi-pass membrane protein</topology>
    </subcellularLocation>
</comment>
<feature type="transmembrane region" description="Helical" evidence="6">
    <location>
        <begin position="124"/>
        <end position="144"/>
    </location>
</feature>
<gene>
    <name evidence="8" type="ORF">C2L71_03215</name>
</gene>
<evidence type="ECO:0000256" key="3">
    <source>
        <dbReference type="ARBA" id="ARBA00022692"/>
    </source>
</evidence>
<dbReference type="InterPro" id="IPR036259">
    <property type="entry name" value="MFS_trans_sf"/>
</dbReference>
<evidence type="ECO:0000256" key="2">
    <source>
        <dbReference type="ARBA" id="ARBA00022448"/>
    </source>
</evidence>
<feature type="transmembrane region" description="Helical" evidence="6">
    <location>
        <begin position="427"/>
        <end position="449"/>
    </location>
</feature>
<keyword evidence="5 6" id="KW-0472">Membrane</keyword>
<dbReference type="EMBL" id="PPEK01000002">
    <property type="protein sequence ID" value="PNV68285.1"/>
    <property type="molecule type" value="Genomic_DNA"/>
</dbReference>
<evidence type="ECO:0000313" key="9">
    <source>
        <dbReference type="Proteomes" id="UP000236197"/>
    </source>
</evidence>
<dbReference type="PANTHER" id="PTHR23511">
    <property type="entry name" value="SYNAPTIC VESICLE GLYCOPROTEIN 2"/>
    <property type="match status" value="1"/>
</dbReference>
<keyword evidence="2" id="KW-0813">Transport</keyword>
<dbReference type="PROSITE" id="PS50850">
    <property type="entry name" value="MFS"/>
    <property type="match status" value="1"/>
</dbReference>
<feature type="transmembrane region" description="Helical" evidence="6">
    <location>
        <begin position="335"/>
        <end position="354"/>
    </location>
</feature>
<comment type="caution">
    <text evidence="8">The sequence shown here is derived from an EMBL/GenBank/DDBJ whole genome shotgun (WGS) entry which is preliminary data.</text>
</comment>
<name>A0A2K2UD70_9ACTN</name>
<dbReference type="Proteomes" id="UP000236197">
    <property type="component" value="Unassembled WGS sequence"/>
</dbReference>
<dbReference type="InterPro" id="IPR005829">
    <property type="entry name" value="Sugar_transporter_CS"/>
</dbReference>
<keyword evidence="9" id="KW-1185">Reference proteome</keyword>
<proteinExistence type="predicted"/>
<accession>A0A2K2UD70</accession>
<reference evidence="9" key="1">
    <citation type="submission" date="2018-01" db="EMBL/GenBank/DDBJ databases">
        <title>Rubneribacter badeniensis gen. nov., sp. nov., and Colonibacter rubneri, gen. nov., sp. nov., WGS of new members of the Eggerthellaceae.</title>
        <authorList>
            <person name="Danylec N."/>
            <person name="Stoll D.A."/>
            <person name="Doetsch A."/>
            <person name="Kulling S.E."/>
            <person name="Huch M."/>
        </authorList>
    </citation>
    <scope>NUCLEOTIDE SEQUENCE [LARGE SCALE GENOMIC DNA]</scope>
    <source>
        <strain evidence="9">ResAG-96</strain>
    </source>
</reference>
<feature type="transmembrane region" description="Helical" evidence="6">
    <location>
        <begin position="95"/>
        <end position="112"/>
    </location>
</feature>
<feature type="transmembrane region" description="Helical" evidence="6">
    <location>
        <begin position="156"/>
        <end position="178"/>
    </location>
</feature>
<feature type="domain" description="Major facilitator superfamily (MFS) profile" evidence="7">
    <location>
        <begin position="29"/>
        <end position="452"/>
    </location>
</feature>
<feature type="transmembrane region" description="Helical" evidence="6">
    <location>
        <begin position="272"/>
        <end position="292"/>
    </location>
</feature>
<dbReference type="PROSITE" id="PS00216">
    <property type="entry name" value="SUGAR_TRANSPORT_1"/>
    <property type="match status" value="1"/>
</dbReference>
<dbReference type="PANTHER" id="PTHR23511:SF34">
    <property type="entry name" value="SYNAPTIC VESICLE GLYCOPROTEIN 2"/>
    <property type="match status" value="1"/>
</dbReference>
<evidence type="ECO:0000256" key="6">
    <source>
        <dbReference type="SAM" id="Phobius"/>
    </source>
</evidence>
<sequence length="466" mass="50469">MASADANTSFHGIAARLDRIPISGFHKKVMWLLAGLTFCDSVDMGVGGPIGMVLQDQGFMTLEQFAFFNSITMVGYLIGGLLAGAISDGIGRRKAVLVCGSLFTVFCFVAAASPDANFLTGCRFFMGVGLGAAFPAGYSALTEFTPPQKRGKYQSYVGLIANCGTLFASVMNLIILPIAGWREVFVFCGVLGAVVMVLCFFYLIESPRWLALMGRNEEAGKIVSNLENKIASKGVALPPVPAEEIERREHAENVTQLPWKFLFTKKMITRTLTAMFLCFVMNVLVYTVISWTPTILKANGFDTGLSTLMTVVMQLGIPVGVGLLTFYVEKVNRKTILIVTFVLIAILGPIWSMLPTDQPALVMFFGFLVCVCTFTNSVTTSAIYLSEPFPTACRIRGAGVANAFGRLGGIFSPMWIAFFVASPMGTLGAYVINSALAIFMAIWLAIFGVETRGRTLEDITKGLLDK</sequence>
<organism evidence="8 9">
    <name type="scientific">Enteroscipio rubneri</name>
    <dbReference type="NCBI Taxonomy" id="2070686"/>
    <lineage>
        <taxon>Bacteria</taxon>
        <taxon>Bacillati</taxon>
        <taxon>Actinomycetota</taxon>
        <taxon>Coriobacteriia</taxon>
        <taxon>Eggerthellales</taxon>
        <taxon>Eggerthellaceae</taxon>
        <taxon>Enteroscipio</taxon>
    </lineage>
</organism>
<dbReference type="SUPFAM" id="SSF103473">
    <property type="entry name" value="MFS general substrate transporter"/>
    <property type="match status" value="1"/>
</dbReference>
<feature type="transmembrane region" description="Helical" evidence="6">
    <location>
        <begin position="397"/>
        <end position="421"/>
    </location>
</feature>
<dbReference type="GO" id="GO:0022857">
    <property type="term" value="F:transmembrane transporter activity"/>
    <property type="evidence" value="ECO:0007669"/>
    <property type="project" value="InterPro"/>
</dbReference>
<dbReference type="AlphaFoldDB" id="A0A2K2UD70"/>
<feature type="transmembrane region" description="Helical" evidence="6">
    <location>
        <begin position="304"/>
        <end position="328"/>
    </location>
</feature>
<feature type="transmembrane region" description="Helical" evidence="6">
    <location>
        <begin position="360"/>
        <end position="385"/>
    </location>
</feature>
<feature type="transmembrane region" description="Helical" evidence="6">
    <location>
        <begin position="65"/>
        <end position="83"/>
    </location>
</feature>
<dbReference type="Gene3D" id="1.20.1250.20">
    <property type="entry name" value="MFS general substrate transporter like domains"/>
    <property type="match status" value="1"/>
</dbReference>
<dbReference type="OrthoDB" id="4008739at2"/>
<evidence type="ECO:0000256" key="4">
    <source>
        <dbReference type="ARBA" id="ARBA00022989"/>
    </source>
</evidence>
<feature type="transmembrane region" description="Helical" evidence="6">
    <location>
        <begin position="184"/>
        <end position="204"/>
    </location>
</feature>
<dbReference type="InterPro" id="IPR020846">
    <property type="entry name" value="MFS_dom"/>
</dbReference>
<evidence type="ECO:0000256" key="5">
    <source>
        <dbReference type="ARBA" id="ARBA00023136"/>
    </source>
</evidence>
<keyword evidence="4 6" id="KW-1133">Transmembrane helix</keyword>
<evidence type="ECO:0000256" key="1">
    <source>
        <dbReference type="ARBA" id="ARBA00004651"/>
    </source>
</evidence>
<keyword evidence="3 6" id="KW-0812">Transmembrane</keyword>
<evidence type="ECO:0000313" key="8">
    <source>
        <dbReference type="EMBL" id="PNV68285.1"/>
    </source>
</evidence>